<dbReference type="InterPro" id="IPR008928">
    <property type="entry name" value="6-hairpin_glycosidase_sf"/>
</dbReference>
<proteinExistence type="predicted"/>
<protein>
    <submittedName>
        <fullName evidence="6">Cellobiose phosphorylase</fullName>
    </submittedName>
</protein>
<dbReference type="InterPro" id="IPR010383">
    <property type="entry name" value="Glyco_hydrolase_94_b-supersand"/>
</dbReference>
<feature type="domain" description="Glycosyl hydrolase 94 catalytic" evidence="5">
    <location>
        <begin position="624"/>
        <end position="813"/>
    </location>
</feature>
<keyword evidence="3" id="KW-0175">Coiled coil</keyword>
<evidence type="ECO:0000256" key="2">
    <source>
        <dbReference type="ARBA" id="ARBA00022679"/>
    </source>
</evidence>
<dbReference type="PANTHER" id="PTHR37469">
    <property type="entry name" value="CELLOBIONIC ACID PHOSPHORYLASE-RELATED"/>
    <property type="match status" value="1"/>
</dbReference>
<dbReference type="SUPFAM" id="SSF48208">
    <property type="entry name" value="Six-hairpin glycosidases"/>
    <property type="match status" value="1"/>
</dbReference>
<dbReference type="PANTHER" id="PTHR37469:SF2">
    <property type="entry name" value="CELLOBIONIC ACID PHOSPHORYLASE"/>
    <property type="match status" value="1"/>
</dbReference>
<comment type="caution">
    <text evidence="6">The sequence shown here is derived from an EMBL/GenBank/DDBJ whole genome shotgun (WGS) entry which is preliminary data.</text>
</comment>
<dbReference type="InterPro" id="IPR037018">
    <property type="entry name" value="GH65_N"/>
</dbReference>
<evidence type="ECO:0000313" key="7">
    <source>
        <dbReference type="Proteomes" id="UP000774000"/>
    </source>
</evidence>
<accession>A0A939BPX2</accession>
<dbReference type="InterPro" id="IPR052047">
    <property type="entry name" value="GH94_Enzymes"/>
</dbReference>
<keyword evidence="1" id="KW-0328">Glycosyltransferase</keyword>
<dbReference type="InterPro" id="IPR012341">
    <property type="entry name" value="6hp_glycosidase-like_sf"/>
</dbReference>
<evidence type="ECO:0000313" key="6">
    <source>
        <dbReference type="EMBL" id="MBM7555684.1"/>
    </source>
</evidence>
<dbReference type="Pfam" id="PF17167">
    <property type="entry name" value="Glyco_hydro_94"/>
    <property type="match status" value="2"/>
</dbReference>
<dbReference type="InterPro" id="IPR033432">
    <property type="entry name" value="GH94_catalytic"/>
</dbReference>
<keyword evidence="2" id="KW-0808">Transferase</keyword>
<name>A0A939BPX2_9FIRM</name>
<dbReference type="RefSeq" id="WP_204700407.1">
    <property type="nucleotide sequence ID" value="NZ_JAFBDQ010000002.1"/>
</dbReference>
<dbReference type="GO" id="GO:0005975">
    <property type="term" value="P:carbohydrate metabolic process"/>
    <property type="evidence" value="ECO:0007669"/>
    <property type="project" value="InterPro"/>
</dbReference>
<sequence length="908" mass="102746">MNEQSWQFIGNNGEFTLKDPEQNNYLYFPLVNEAGMMSAITPSLHGDIKTGQNTFAMEPVSAIDLHNKKSTRNFWFLIDDSEVWSATGKSAQQEANRFANDDAEEVTLEAGMLWHKVTRKNEDLGLQSEVCNFVPQTDEQVELMKVTIKNTGSESKKITPTSGIPLYGRSADNLRDHRHVTSLLNVIKTVDNGVELSPTLSFDERGHNLNDVSYQVVGRSGSGESPIGFFPVFEDFIGEGGSLTWPEAVVSNKDDYAQVGEEFTGYEAVGALRFDDVVLEPGSEKSYVLAIVVDEDGSEVDIAQKYCSAEKFDSYLADNKEFWEEKIGKVEFESGDEKFDDWMKWVTLQPTLRRIYGCSFLPHHDYGRGGRGWRDLWQDCLSLLLMEPDLVRDILYNNFAGVRIDGSNATIIGSEPGEFIADRNNISRAWMDHGAWPLLTTKLYLDRSGDLEFLLEEQTYFKDAQSHRTQKIDENWSPEDGNELLTTDDNTYSGTIIEHLLVQHLSLFFNVGEHNNFRLEGGDWNDGFDMAEDKGESVAFTALYADNMLKLAELLRNLEEELDKEELELAQEMKQLLDTITGKIDYDSVSEKHELLEQYFASCEAKVSGAKTTVAISDLINDLETKAQWIKEHIRANELIENKDGYQWYNAYYDNNAQRLEGDYPSGVRMTLTGQVFTIMSGVATAEQIEKITTTADHYLKDESVGGYRLNTDFNEIKLDMGRAFGFAFGEKENGAMFSHMAMMYSNALYQRSFASQGFEVINSVYEHCKDFSTSRIYPGIPEYIDSRGRGLYHYLTGSASWLLLTMVNQVYGVQGQVGDLKLAPQLVKSQFDEDNQAAVTAVFADRDLKINYHNPELKSAAAYQVKDIKLNGEKIDFDLENRAAIIDRDLITNLDENKEHQLEVTLN</sequence>
<evidence type="ECO:0000256" key="3">
    <source>
        <dbReference type="SAM" id="Coils"/>
    </source>
</evidence>
<dbReference type="EMBL" id="JAFBDQ010000002">
    <property type="protein sequence ID" value="MBM7555684.1"/>
    <property type="molecule type" value="Genomic_DNA"/>
</dbReference>
<feature type="coiled-coil region" evidence="3">
    <location>
        <begin position="548"/>
        <end position="579"/>
    </location>
</feature>
<dbReference type="Gene3D" id="2.70.98.40">
    <property type="entry name" value="Glycoside hydrolase, family 65, N-terminal domain"/>
    <property type="match status" value="1"/>
</dbReference>
<keyword evidence="7" id="KW-1185">Reference proteome</keyword>
<dbReference type="InterPro" id="IPR011013">
    <property type="entry name" value="Gal_mutarotase_sf_dom"/>
</dbReference>
<dbReference type="AlphaFoldDB" id="A0A939BPX2"/>
<dbReference type="Pfam" id="PF06165">
    <property type="entry name" value="GH94_b-supersand"/>
    <property type="match status" value="1"/>
</dbReference>
<dbReference type="CDD" id="cd11749">
    <property type="entry name" value="GH94N_LBP_like"/>
    <property type="match status" value="1"/>
</dbReference>
<gene>
    <name evidence="6" type="ORF">JOC47_000509</name>
</gene>
<feature type="domain" description="Glycosyl hydrolase 94 supersandwich" evidence="4">
    <location>
        <begin position="76"/>
        <end position="307"/>
    </location>
</feature>
<dbReference type="GO" id="GO:0030246">
    <property type="term" value="F:carbohydrate binding"/>
    <property type="evidence" value="ECO:0007669"/>
    <property type="project" value="InterPro"/>
</dbReference>
<dbReference type="SUPFAM" id="SSF74650">
    <property type="entry name" value="Galactose mutarotase-like"/>
    <property type="match status" value="1"/>
</dbReference>
<organism evidence="6 7">
    <name type="scientific">Halanaerobacter jeridensis</name>
    <dbReference type="NCBI Taxonomy" id="706427"/>
    <lineage>
        <taxon>Bacteria</taxon>
        <taxon>Bacillati</taxon>
        <taxon>Bacillota</taxon>
        <taxon>Clostridia</taxon>
        <taxon>Halanaerobiales</taxon>
        <taxon>Halobacteroidaceae</taxon>
        <taxon>Halanaerobacter</taxon>
    </lineage>
</organism>
<dbReference type="GO" id="GO:0016757">
    <property type="term" value="F:glycosyltransferase activity"/>
    <property type="evidence" value="ECO:0007669"/>
    <property type="project" value="UniProtKB-KW"/>
</dbReference>
<evidence type="ECO:0000259" key="4">
    <source>
        <dbReference type="Pfam" id="PF06165"/>
    </source>
</evidence>
<reference evidence="6" key="1">
    <citation type="submission" date="2021-01" db="EMBL/GenBank/DDBJ databases">
        <title>Genomic Encyclopedia of Type Strains, Phase IV (KMG-IV): sequencing the most valuable type-strain genomes for metagenomic binning, comparative biology and taxonomic classification.</title>
        <authorList>
            <person name="Goeker M."/>
        </authorList>
    </citation>
    <scope>NUCLEOTIDE SEQUENCE</scope>
    <source>
        <strain evidence="6">DSM 23230</strain>
    </source>
</reference>
<evidence type="ECO:0000259" key="5">
    <source>
        <dbReference type="Pfam" id="PF17167"/>
    </source>
</evidence>
<dbReference type="Gene3D" id="1.50.10.10">
    <property type="match status" value="1"/>
</dbReference>
<dbReference type="Proteomes" id="UP000774000">
    <property type="component" value="Unassembled WGS sequence"/>
</dbReference>
<feature type="domain" description="Glycosyl hydrolase 94 catalytic" evidence="5">
    <location>
        <begin position="322"/>
        <end position="577"/>
    </location>
</feature>
<evidence type="ECO:0000256" key="1">
    <source>
        <dbReference type="ARBA" id="ARBA00022676"/>
    </source>
</evidence>